<keyword evidence="3" id="KW-0175">Coiled coil</keyword>
<sequence length="779" mass="87963">MSSRHLPRVIGQRGKTQAEIERENFEKTQAHSLTMAGGYFGTLRRGRCSYRETQSCVGSSAMCYINCCGKVIETFEISVDMLDYMDEVLALQEQVYGSMDRSRANSMTNSGQCRLAPLILCIQDSCQLYDYIVKSLFKLHSSLPGDTLAGHRDRFLDQYKKLKEFYFQSSNLQYFKNLVQVPLLPDEPPNFLIQSDFNKHVKPVAVVPTEPEPEPERDSITPEPEVVADLIDTSDQRVITSLRDDISKLEKILSELRLSADKALQDNEKLKSELGEAQIHVGAAGRLLESEKLSKGNEEKFKKMKDVYHKLRDEHVNLLRQHADVNKKVQADQKVLAEKEQIIKDNEAQMVRLEEERQVIQDSLQKTSNEITQELAATTAKNTDLEQAKQELEGQVKLLQDSESKLEADLQTTRTSLETTESQLQETVKEKEVLDTELSNQIAGLRGDLDTLRSEKQAREQDLQAQIQTLTASLADTEMNKSQTENDLNQQLSALRQKMEQLMADKQSSETRLNSDLDSLHKNLLNLAELVENITKFSHHLGGSVASEVSTCINEIKRLMTLTEDLEMLQKTRADTTGVKLEVNERILDACTDLMKCIKILVEKSRDLQHEIVSQGREFYKKNHRWTEGFLSAAKAVGWGATTLMQAADKVINGEGKLEELIVCSQEIAASTAQLVVSSRVKAKRSSQALTNVQDASKNVSRATGHVVASVKSGVQIIEDQSLMDFSHLSLIQTKKQEMDSQVRVLELERELENERQKMSTLRKQHYQLAAESEGVEQS</sequence>
<feature type="coiled-coil region" evidence="3">
    <location>
        <begin position="239"/>
        <end position="280"/>
    </location>
</feature>
<dbReference type="InterPro" id="IPR030224">
    <property type="entry name" value="Sla2_fam"/>
</dbReference>
<feature type="coiled-coil region" evidence="3">
    <location>
        <begin position="336"/>
        <end position="512"/>
    </location>
</feature>
<name>A0ABY7DYN6_MYAAR</name>
<dbReference type="PANTHER" id="PTHR10407">
    <property type="entry name" value="HUNTINGTIN INTERACTING PROTEIN 1"/>
    <property type="match status" value="1"/>
</dbReference>
<dbReference type="SUPFAM" id="SSF109885">
    <property type="entry name" value="I/LWEQ domain"/>
    <property type="match status" value="1"/>
</dbReference>
<feature type="domain" description="I/LWEQ" evidence="4">
    <location>
        <begin position="533"/>
        <end position="770"/>
    </location>
</feature>
<evidence type="ECO:0000256" key="2">
    <source>
        <dbReference type="ARBA" id="ARBA00022490"/>
    </source>
</evidence>
<dbReference type="Pfam" id="PF07651">
    <property type="entry name" value="ANTH"/>
    <property type="match status" value="1"/>
</dbReference>
<dbReference type="Pfam" id="PF01608">
    <property type="entry name" value="I_LWEQ"/>
    <property type="match status" value="1"/>
</dbReference>
<dbReference type="Proteomes" id="UP001164746">
    <property type="component" value="Chromosome 4"/>
</dbReference>
<dbReference type="InterPro" id="IPR035964">
    <property type="entry name" value="I/LWEQ_dom_sf"/>
</dbReference>
<dbReference type="Gene3D" id="1.20.1410.10">
    <property type="entry name" value="I/LWEQ domain"/>
    <property type="match status" value="1"/>
</dbReference>
<evidence type="ECO:0000259" key="4">
    <source>
        <dbReference type="PROSITE" id="PS50945"/>
    </source>
</evidence>
<reference evidence="5" key="1">
    <citation type="submission" date="2022-11" db="EMBL/GenBank/DDBJ databases">
        <title>Centuries of genome instability and evolution in soft-shell clam transmissible cancer (bioRxiv).</title>
        <authorList>
            <person name="Hart S.F.M."/>
            <person name="Yonemitsu M.A."/>
            <person name="Giersch R.M."/>
            <person name="Beal B.F."/>
            <person name="Arriagada G."/>
            <person name="Davis B.W."/>
            <person name="Ostrander E.A."/>
            <person name="Goff S.P."/>
            <person name="Metzger M.J."/>
        </authorList>
    </citation>
    <scope>NUCLEOTIDE SEQUENCE</scope>
    <source>
        <strain evidence="5">MELC-2E11</strain>
        <tissue evidence="5">Siphon/mantle</tissue>
    </source>
</reference>
<evidence type="ECO:0000313" key="6">
    <source>
        <dbReference type="Proteomes" id="UP001164746"/>
    </source>
</evidence>
<accession>A0ABY7DYN6</accession>
<dbReference type="InterPro" id="IPR011417">
    <property type="entry name" value="ANTH_dom"/>
</dbReference>
<dbReference type="Gene3D" id="1.20.5.1700">
    <property type="match status" value="1"/>
</dbReference>
<organism evidence="5 6">
    <name type="scientific">Mya arenaria</name>
    <name type="common">Soft-shell clam</name>
    <dbReference type="NCBI Taxonomy" id="6604"/>
    <lineage>
        <taxon>Eukaryota</taxon>
        <taxon>Metazoa</taxon>
        <taxon>Spiralia</taxon>
        <taxon>Lophotrochozoa</taxon>
        <taxon>Mollusca</taxon>
        <taxon>Bivalvia</taxon>
        <taxon>Autobranchia</taxon>
        <taxon>Heteroconchia</taxon>
        <taxon>Euheterodonta</taxon>
        <taxon>Imparidentia</taxon>
        <taxon>Neoheterodontei</taxon>
        <taxon>Myida</taxon>
        <taxon>Myoidea</taxon>
        <taxon>Myidae</taxon>
        <taxon>Mya</taxon>
    </lineage>
</organism>
<feature type="coiled-coil region" evidence="3">
    <location>
        <begin position="736"/>
        <end position="772"/>
    </location>
</feature>
<keyword evidence="2" id="KW-0963">Cytoplasm</keyword>
<dbReference type="EMBL" id="CP111015">
    <property type="protein sequence ID" value="WAR01264.1"/>
    <property type="molecule type" value="Genomic_DNA"/>
</dbReference>
<evidence type="ECO:0000256" key="3">
    <source>
        <dbReference type="SAM" id="Coils"/>
    </source>
</evidence>
<proteinExistence type="predicted"/>
<evidence type="ECO:0000313" key="5">
    <source>
        <dbReference type="EMBL" id="WAR01264.1"/>
    </source>
</evidence>
<gene>
    <name evidence="5" type="ORF">MAR_007822</name>
</gene>
<dbReference type="InterPro" id="IPR002558">
    <property type="entry name" value="ILWEQ_dom"/>
</dbReference>
<evidence type="ECO:0000256" key="1">
    <source>
        <dbReference type="ARBA" id="ARBA00004496"/>
    </source>
</evidence>
<dbReference type="PROSITE" id="PS50945">
    <property type="entry name" value="I_LWEQ"/>
    <property type="match status" value="1"/>
</dbReference>
<comment type="subcellular location">
    <subcellularLocation>
        <location evidence="1">Cytoplasm</location>
    </subcellularLocation>
</comment>
<protein>
    <submittedName>
        <fullName evidence="5">HIP1-like protein</fullName>
    </submittedName>
</protein>
<keyword evidence="6" id="KW-1185">Reference proteome</keyword>
<dbReference type="SMART" id="SM00307">
    <property type="entry name" value="ILWEQ"/>
    <property type="match status" value="1"/>
</dbReference>
<dbReference type="PANTHER" id="PTHR10407:SF15">
    <property type="entry name" value="HUNTINGTIN INTERACTING PROTEIN 1"/>
    <property type="match status" value="1"/>
</dbReference>